<dbReference type="Gene3D" id="3.40.30.10">
    <property type="entry name" value="Glutaredoxin"/>
    <property type="match status" value="1"/>
</dbReference>
<dbReference type="Proteomes" id="UP000192486">
    <property type="component" value="Chromosome"/>
</dbReference>
<evidence type="ECO:0000313" key="2">
    <source>
        <dbReference type="Proteomes" id="UP000192486"/>
    </source>
</evidence>
<gene>
    <name evidence="1" type="ORF">SporoS204_01395</name>
</gene>
<dbReference type="EMBL" id="CP015108">
    <property type="protein sequence ID" value="ARF12947.1"/>
    <property type="molecule type" value="Genomic_DNA"/>
</dbReference>
<keyword evidence="2" id="KW-1185">Reference proteome</keyword>
<dbReference type="InterPro" id="IPR022551">
    <property type="entry name" value="BrxC"/>
</dbReference>
<evidence type="ECO:0000313" key="1">
    <source>
        <dbReference type="EMBL" id="ARF12947.1"/>
    </source>
</evidence>
<organism evidence="1 2">
    <name type="scientific">Sporosarcina ureae</name>
    <dbReference type="NCBI Taxonomy" id="1571"/>
    <lineage>
        <taxon>Bacteria</taxon>
        <taxon>Bacillati</taxon>
        <taxon>Bacillota</taxon>
        <taxon>Bacilli</taxon>
        <taxon>Bacillales</taxon>
        <taxon>Caryophanaceae</taxon>
        <taxon>Sporosarcina</taxon>
    </lineage>
</organism>
<dbReference type="Pfam" id="PF11009">
    <property type="entry name" value="BrxC"/>
    <property type="match status" value="1"/>
</dbReference>
<dbReference type="NCBIfam" id="TIGR04019">
    <property type="entry name" value="B_thiol_YtxJ"/>
    <property type="match status" value="1"/>
</dbReference>
<protein>
    <submittedName>
        <fullName evidence="1">General stress protein</fullName>
    </submittedName>
</protein>
<proteinExistence type="predicted"/>
<accession>A0ABN4YJH0</accession>
<dbReference type="RefSeq" id="WP_029053892.1">
    <property type="nucleotide sequence ID" value="NZ_CP015108.1"/>
</dbReference>
<sequence length="108" mass="12531">MKRIKTIEEWRTVRESSKEQSVLLFKMSLTCFSSLSAKKELHNLVTDLPLYVIVVQTDQAVSKAIESDLNVRHESPQLLIVKDQKATWQATHYHIKESLVRDAIEMYS</sequence>
<reference evidence="1 2" key="1">
    <citation type="submission" date="2016-04" db="EMBL/GenBank/DDBJ databases">
        <title>Comparative Genomics and Epigenetics of Sporosarcina ureae.</title>
        <authorList>
            <person name="Oliver A.S."/>
            <person name="Cooper K.K."/>
        </authorList>
    </citation>
    <scope>NUCLEOTIDE SEQUENCE [LARGE SCALE GENOMIC DNA]</scope>
    <source>
        <strain evidence="1 2">S204</strain>
    </source>
</reference>
<name>A0ABN4YJH0_SPOUR</name>